<keyword evidence="7" id="KW-0539">Nucleus</keyword>
<dbReference type="Proteomes" id="UP000076407">
    <property type="component" value="Unassembled WGS sequence"/>
</dbReference>
<keyword evidence="13" id="KW-1185">Reference proteome</keyword>
<dbReference type="GO" id="GO:0005634">
    <property type="term" value="C:nucleus"/>
    <property type="evidence" value="ECO:0007669"/>
    <property type="project" value="UniProtKB-SubCell"/>
</dbReference>
<dbReference type="PROSITE" id="PS50157">
    <property type="entry name" value="ZINC_FINGER_C2H2_2"/>
    <property type="match status" value="3"/>
</dbReference>
<protein>
    <recommendedName>
        <fullName evidence="11">C2H2-type domain-containing protein</fullName>
    </recommendedName>
</protein>
<feature type="domain" description="C2H2-type" evidence="11">
    <location>
        <begin position="405"/>
        <end position="432"/>
    </location>
</feature>
<feature type="domain" description="C2H2-type" evidence="11">
    <location>
        <begin position="348"/>
        <end position="375"/>
    </location>
</feature>
<keyword evidence="2" id="KW-0479">Metal-binding</keyword>
<evidence type="ECO:0000256" key="9">
    <source>
        <dbReference type="PROSITE-ProRule" id="PRU00042"/>
    </source>
</evidence>
<keyword evidence="4 9" id="KW-0863">Zinc-finger</keyword>
<evidence type="ECO:0000256" key="1">
    <source>
        <dbReference type="ARBA" id="ARBA00004123"/>
    </source>
</evidence>
<dbReference type="EnsemblMetazoa" id="AQUA003336-RA">
    <property type="protein sequence ID" value="AQUA003336-PA"/>
    <property type="gene ID" value="AQUA003336"/>
</dbReference>
<feature type="domain" description="C2H2-type" evidence="11">
    <location>
        <begin position="376"/>
        <end position="404"/>
    </location>
</feature>
<evidence type="ECO:0000256" key="6">
    <source>
        <dbReference type="ARBA" id="ARBA00023125"/>
    </source>
</evidence>
<evidence type="ECO:0000256" key="4">
    <source>
        <dbReference type="ARBA" id="ARBA00022771"/>
    </source>
</evidence>
<evidence type="ECO:0000259" key="11">
    <source>
        <dbReference type="PROSITE" id="PS50157"/>
    </source>
</evidence>
<dbReference type="PANTHER" id="PTHR24388:SF54">
    <property type="entry name" value="PROTEIN ESCARGOT"/>
    <property type="match status" value="1"/>
</dbReference>
<evidence type="ECO:0000313" key="13">
    <source>
        <dbReference type="Proteomes" id="UP000076407"/>
    </source>
</evidence>
<dbReference type="PANTHER" id="PTHR24388">
    <property type="entry name" value="ZINC FINGER PROTEIN"/>
    <property type="match status" value="1"/>
</dbReference>
<name>A0A182X0L9_ANOQN</name>
<organism evidence="12 13">
    <name type="scientific">Anopheles quadriannulatus</name>
    <name type="common">Mosquito</name>
    <dbReference type="NCBI Taxonomy" id="34691"/>
    <lineage>
        <taxon>Eukaryota</taxon>
        <taxon>Metazoa</taxon>
        <taxon>Ecdysozoa</taxon>
        <taxon>Arthropoda</taxon>
        <taxon>Hexapoda</taxon>
        <taxon>Insecta</taxon>
        <taxon>Pterygota</taxon>
        <taxon>Neoptera</taxon>
        <taxon>Endopterygota</taxon>
        <taxon>Diptera</taxon>
        <taxon>Nematocera</taxon>
        <taxon>Culicoidea</taxon>
        <taxon>Culicidae</taxon>
        <taxon>Anophelinae</taxon>
        <taxon>Anopheles</taxon>
    </lineage>
</organism>
<evidence type="ECO:0000256" key="2">
    <source>
        <dbReference type="ARBA" id="ARBA00022723"/>
    </source>
</evidence>
<dbReference type="SUPFAM" id="SSF57667">
    <property type="entry name" value="beta-beta-alpha zinc fingers"/>
    <property type="match status" value="2"/>
</dbReference>
<proteinExistence type="inferred from homology"/>
<accession>A0A182X0L9</accession>
<keyword evidence="5" id="KW-0862">Zinc</keyword>
<evidence type="ECO:0000313" key="12">
    <source>
        <dbReference type="EnsemblMetazoa" id="AQUA003336-PA"/>
    </source>
</evidence>
<dbReference type="InterPro" id="IPR050527">
    <property type="entry name" value="Snail/Krueppel_Znf"/>
</dbReference>
<dbReference type="InterPro" id="IPR013087">
    <property type="entry name" value="Znf_C2H2_type"/>
</dbReference>
<dbReference type="GO" id="GO:0000981">
    <property type="term" value="F:DNA-binding transcription factor activity, RNA polymerase II-specific"/>
    <property type="evidence" value="ECO:0007669"/>
    <property type="project" value="TreeGrafter"/>
</dbReference>
<dbReference type="PROSITE" id="PS00028">
    <property type="entry name" value="ZINC_FINGER_C2H2_1"/>
    <property type="match status" value="3"/>
</dbReference>
<dbReference type="SMART" id="SM00355">
    <property type="entry name" value="ZnF_C2H2"/>
    <property type="match status" value="7"/>
</dbReference>
<feature type="region of interest" description="Disordered" evidence="10">
    <location>
        <begin position="237"/>
        <end position="257"/>
    </location>
</feature>
<comment type="subcellular location">
    <subcellularLocation>
        <location evidence="1">Nucleus</location>
    </subcellularLocation>
</comment>
<evidence type="ECO:0000256" key="3">
    <source>
        <dbReference type="ARBA" id="ARBA00022737"/>
    </source>
</evidence>
<dbReference type="GO" id="GO:0008270">
    <property type="term" value="F:zinc ion binding"/>
    <property type="evidence" value="ECO:0007669"/>
    <property type="project" value="UniProtKB-KW"/>
</dbReference>
<dbReference type="STRING" id="34691.A0A182X0L9"/>
<feature type="region of interest" description="Disordered" evidence="10">
    <location>
        <begin position="94"/>
        <end position="114"/>
    </location>
</feature>
<keyword evidence="3" id="KW-0677">Repeat</keyword>
<evidence type="ECO:0000256" key="5">
    <source>
        <dbReference type="ARBA" id="ARBA00022833"/>
    </source>
</evidence>
<dbReference type="Gene3D" id="3.30.160.60">
    <property type="entry name" value="Classic Zinc Finger"/>
    <property type="match status" value="2"/>
</dbReference>
<feature type="compositionally biased region" description="Basic residues" evidence="10">
    <location>
        <begin position="243"/>
        <end position="256"/>
    </location>
</feature>
<dbReference type="Pfam" id="PF00096">
    <property type="entry name" value="zf-C2H2"/>
    <property type="match status" value="1"/>
</dbReference>
<evidence type="ECO:0000256" key="7">
    <source>
        <dbReference type="ARBA" id="ARBA00023242"/>
    </source>
</evidence>
<dbReference type="AlphaFoldDB" id="A0A182X0L9"/>
<sequence>MSTPCAAGAKVECSVCTKVVSSRRASNLQGAFTSDHSVVQALAQLAGIELPSHSALEQAWICGKVCYRQLSAAIALQGRVRRMFERFEQLQDGGQEVSSAQKRMSSPERRGTMPTDAALQNDELEQINQNGHKCCGCDFTGRTVEELYTHIAAAHGREKFSPIVMFVCALCHEAFEDYDGLRNHQQWFENSELFVCHLCSCGFITKASFEDHMSGCTERRSLIAKSNVDADSSLKSKVSTAGVKKRSKKRSKKRRDQTKLSTGYACCNATFDEEKDLLDHVQERHAARLGIHYRERTSNQSVSFRTRKTLRQHRHNRQAVKRQTSCRHCGRRDNIPGRDLCANQSRQFLCEVCGKCFEKQSQLRLHAVSHRAYRLYGCEHCAARFHFAFRLKKHLQSVHASEYRYECPHCGRKMADKARYDLHLRKHMDLTS</sequence>
<evidence type="ECO:0000256" key="10">
    <source>
        <dbReference type="SAM" id="MobiDB-lite"/>
    </source>
</evidence>
<reference evidence="12" key="1">
    <citation type="submission" date="2020-05" db="UniProtKB">
        <authorList>
            <consortium name="EnsemblMetazoa"/>
        </authorList>
    </citation>
    <scope>IDENTIFICATION</scope>
    <source>
        <strain evidence="12">SANGQUA</strain>
    </source>
</reference>
<dbReference type="VEuPathDB" id="VectorBase:AQUA003336"/>
<dbReference type="InterPro" id="IPR036236">
    <property type="entry name" value="Znf_C2H2_sf"/>
</dbReference>
<dbReference type="GO" id="GO:0000978">
    <property type="term" value="F:RNA polymerase II cis-regulatory region sequence-specific DNA binding"/>
    <property type="evidence" value="ECO:0007669"/>
    <property type="project" value="TreeGrafter"/>
</dbReference>
<evidence type="ECO:0000256" key="8">
    <source>
        <dbReference type="ARBA" id="ARBA00037948"/>
    </source>
</evidence>
<keyword evidence="6" id="KW-0238">DNA-binding</keyword>
<comment type="similarity">
    <text evidence="8">Belongs to the snail C2H2-type zinc-finger protein family.</text>
</comment>